<feature type="compositionally biased region" description="Pro residues" evidence="1">
    <location>
        <begin position="70"/>
        <end position="83"/>
    </location>
</feature>
<dbReference type="EMBL" id="BAABKB010000075">
    <property type="protein sequence ID" value="GAA5040151.1"/>
    <property type="molecule type" value="Genomic_DNA"/>
</dbReference>
<protein>
    <submittedName>
        <fullName evidence="2">Uncharacterized protein</fullName>
    </submittedName>
</protein>
<evidence type="ECO:0000256" key="1">
    <source>
        <dbReference type="SAM" id="MobiDB-lite"/>
    </source>
</evidence>
<evidence type="ECO:0000313" key="3">
    <source>
        <dbReference type="Proteomes" id="UP001501759"/>
    </source>
</evidence>
<gene>
    <name evidence="2" type="ORF">GCM10023335_90350</name>
</gene>
<dbReference type="Proteomes" id="UP001501759">
    <property type="component" value="Unassembled WGS sequence"/>
</dbReference>
<feature type="region of interest" description="Disordered" evidence="1">
    <location>
        <begin position="70"/>
        <end position="104"/>
    </location>
</feature>
<proteinExistence type="predicted"/>
<sequence>MKSAGRTWGCQKQSTMTGRVGGRPVGLAEGDGSDVAADAVARAATNDAAAQSVAAVLAVCLRIRTLPAVRPRPPGRCPVPRSPAPSTSVRATVRGRTPGSPAALVRRRSSLCRRYDHVL</sequence>
<feature type="region of interest" description="Disordered" evidence="1">
    <location>
        <begin position="1"/>
        <end position="27"/>
    </location>
</feature>
<name>A0ABP9JS12_9ACTN</name>
<reference evidence="3" key="1">
    <citation type="journal article" date="2019" name="Int. J. Syst. Evol. Microbiol.">
        <title>The Global Catalogue of Microorganisms (GCM) 10K type strain sequencing project: providing services to taxonomists for standard genome sequencing and annotation.</title>
        <authorList>
            <consortium name="The Broad Institute Genomics Platform"/>
            <consortium name="The Broad Institute Genome Sequencing Center for Infectious Disease"/>
            <person name="Wu L."/>
            <person name="Ma J."/>
        </authorList>
    </citation>
    <scope>NUCLEOTIDE SEQUENCE [LARGE SCALE GENOMIC DNA]</scope>
    <source>
        <strain evidence="3">JCM 18409</strain>
    </source>
</reference>
<comment type="caution">
    <text evidence="2">The sequence shown here is derived from an EMBL/GenBank/DDBJ whole genome shotgun (WGS) entry which is preliminary data.</text>
</comment>
<organism evidence="2 3">
    <name type="scientific">Streptomyces siamensis</name>
    <dbReference type="NCBI Taxonomy" id="1274986"/>
    <lineage>
        <taxon>Bacteria</taxon>
        <taxon>Bacillati</taxon>
        <taxon>Actinomycetota</taxon>
        <taxon>Actinomycetes</taxon>
        <taxon>Kitasatosporales</taxon>
        <taxon>Streptomycetaceae</taxon>
        <taxon>Streptomyces</taxon>
    </lineage>
</organism>
<keyword evidence="3" id="KW-1185">Reference proteome</keyword>
<accession>A0ABP9JS12</accession>
<evidence type="ECO:0000313" key="2">
    <source>
        <dbReference type="EMBL" id="GAA5040151.1"/>
    </source>
</evidence>